<dbReference type="Pfam" id="PF00501">
    <property type="entry name" value="AMP-binding"/>
    <property type="match status" value="1"/>
</dbReference>
<evidence type="ECO:0000259" key="2">
    <source>
        <dbReference type="Pfam" id="PF00501"/>
    </source>
</evidence>
<dbReference type="AlphaFoldDB" id="A0A2N6VMZ5"/>
<dbReference type="GO" id="GO:0006631">
    <property type="term" value="P:fatty acid metabolic process"/>
    <property type="evidence" value="ECO:0007669"/>
    <property type="project" value="TreeGrafter"/>
</dbReference>
<reference evidence="3 4" key="1">
    <citation type="submission" date="2017-09" db="EMBL/GenBank/DDBJ databases">
        <title>Bacterial strain isolated from the female urinary microbiota.</title>
        <authorList>
            <person name="Thomas-White K."/>
            <person name="Kumar N."/>
            <person name="Forster S."/>
            <person name="Putonti C."/>
            <person name="Lawley T."/>
            <person name="Wolfe A.J."/>
        </authorList>
    </citation>
    <scope>NUCLEOTIDE SEQUENCE [LARGE SCALE GENOMIC DNA]</scope>
    <source>
        <strain evidence="3 4">UMB1301</strain>
    </source>
</reference>
<feature type="region of interest" description="Disordered" evidence="1">
    <location>
        <begin position="246"/>
        <end position="267"/>
    </location>
</feature>
<dbReference type="OrthoDB" id="9803968at2"/>
<dbReference type="EMBL" id="PNHK01000002">
    <property type="protein sequence ID" value="PMD05467.1"/>
    <property type="molecule type" value="Genomic_DNA"/>
</dbReference>
<dbReference type="GO" id="GO:0031956">
    <property type="term" value="F:medium-chain fatty acid-CoA ligase activity"/>
    <property type="evidence" value="ECO:0007669"/>
    <property type="project" value="TreeGrafter"/>
</dbReference>
<dbReference type="InterPro" id="IPR000873">
    <property type="entry name" value="AMP-dep_synth/lig_dom"/>
</dbReference>
<sequence>MTNFSSVLNLFAGALDGTHTLVLPGGPVTELTPVTDPAVAPAATSGTAAGTALVVHTSGSTGTPKAVALSASALTASARSTERFLHGPGQWLLALPHTHIAGAQVILRSLQAGTEPVVHTGAFSADSFTQAAQKLTGDHPLYVSLVPTQLVRILQSPQAIQAARRFATILLGGAAISPALLERAHDARLNIVRTYGMSETGGGCVYDGVPFDAVTLTLDAQSRVMISGPVLANGYVRIEQLEPSGHGAGGGGAGSGGGLTITPIDHPAGAVPPGAPSGFYGDTFLTSDLGSITDGVLSIMGRADDVFISGGVNVSPMRVEDVALRQLEPLGVAEVILTSLPDPEFGERAVLLMAGSSSSFAQLSPVELTIRVKSLLAGTELGPAELPHRTWLVDRIPLKGIGKPDRRAARDLAQTLAAGRVD</sequence>
<evidence type="ECO:0000256" key="1">
    <source>
        <dbReference type="SAM" id="MobiDB-lite"/>
    </source>
</evidence>
<gene>
    <name evidence="3" type="ORF">CJ199_05480</name>
</gene>
<dbReference type="InterPro" id="IPR045851">
    <property type="entry name" value="AMP-bd_C_sf"/>
</dbReference>
<dbReference type="PROSITE" id="PS00455">
    <property type="entry name" value="AMP_BINDING"/>
    <property type="match status" value="1"/>
</dbReference>
<dbReference type="Proteomes" id="UP000235598">
    <property type="component" value="Unassembled WGS sequence"/>
</dbReference>
<dbReference type="Gene3D" id="3.30.300.30">
    <property type="match status" value="1"/>
</dbReference>
<name>A0A2N6VMZ5_9MICO</name>
<protein>
    <submittedName>
        <fullName evidence="3">AMP-dependent synthetase</fullName>
    </submittedName>
</protein>
<dbReference type="PANTHER" id="PTHR43201:SF32">
    <property type="entry name" value="2-SUCCINYLBENZOATE--COA LIGASE, CHLOROPLASTIC_PEROXISOMAL"/>
    <property type="match status" value="1"/>
</dbReference>
<accession>A0A2N6VMZ5</accession>
<dbReference type="SUPFAM" id="SSF56801">
    <property type="entry name" value="Acetyl-CoA synthetase-like"/>
    <property type="match status" value="1"/>
</dbReference>
<feature type="domain" description="AMP-dependent synthetase/ligase" evidence="2">
    <location>
        <begin position="43"/>
        <end position="238"/>
    </location>
</feature>
<dbReference type="Gene3D" id="3.40.50.12780">
    <property type="entry name" value="N-terminal domain of ligase-like"/>
    <property type="match status" value="1"/>
</dbReference>
<dbReference type="RefSeq" id="WP_102238501.1">
    <property type="nucleotide sequence ID" value="NZ_PNHK01000002.1"/>
</dbReference>
<proteinExistence type="predicted"/>
<dbReference type="InterPro" id="IPR020845">
    <property type="entry name" value="AMP-binding_CS"/>
</dbReference>
<feature type="compositionally biased region" description="Gly residues" evidence="1">
    <location>
        <begin position="246"/>
        <end position="259"/>
    </location>
</feature>
<organism evidence="3 4">
    <name type="scientific">Brevibacterium paucivorans</name>
    <dbReference type="NCBI Taxonomy" id="170994"/>
    <lineage>
        <taxon>Bacteria</taxon>
        <taxon>Bacillati</taxon>
        <taxon>Actinomycetota</taxon>
        <taxon>Actinomycetes</taxon>
        <taxon>Micrococcales</taxon>
        <taxon>Brevibacteriaceae</taxon>
        <taxon>Brevibacterium</taxon>
    </lineage>
</organism>
<dbReference type="InterPro" id="IPR042099">
    <property type="entry name" value="ANL_N_sf"/>
</dbReference>
<comment type="caution">
    <text evidence="3">The sequence shown here is derived from an EMBL/GenBank/DDBJ whole genome shotgun (WGS) entry which is preliminary data.</text>
</comment>
<evidence type="ECO:0000313" key="3">
    <source>
        <dbReference type="EMBL" id="PMD05467.1"/>
    </source>
</evidence>
<evidence type="ECO:0000313" key="4">
    <source>
        <dbReference type="Proteomes" id="UP000235598"/>
    </source>
</evidence>
<dbReference type="PANTHER" id="PTHR43201">
    <property type="entry name" value="ACYL-COA SYNTHETASE"/>
    <property type="match status" value="1"/>
</dbReference>